<dbReference type="Gene3D" id="2.70.70.10">
    <property type="entry name" value="Glucose Permease (Domain IIA)"/>
    <property type="match status" value="1"/>
</dbReference>
<keyword evidence="3" id="KW-0378">Hydrolase</keyword>
<name>A0AA46DXQ0_9FUSO</name>
<gene>
    <name evidence="3" type="ORF">EV215_1667</name>
</gene>
<evidence type="ECO:0000259" key="2">
    <source>
        <dbReference type="PROSITE" id="PS51782"/>
    </source>
</evidence>
<dbReference type="InterPro" id="IPR050570">
    <property type="entry name" value="Cell_wall_metabolism_enzyme"/>
</dbReference>
<dbReference type="InterPro" id="IPR036779">
    <property type="entry name" value="LysM_dom_sf"/>
</dbReference>
<organism evidence="3 4">
    <name type="scientific">Hypnocyclicus thermotrophus</name>
    <dbReference type="NCBI Taxonomy" id="1627895"/>
    <lineage>
        <taxon>Bacteria</taxon>
        <taxon>Fusobacteriati</taxon>
        <taxon>Fusobacteriota</taxon>
        <taxon>Fusobacteriia</taxon>
        <taxon>Fusobacteriales</taxon>
        <taxon>Fusobacteriaceae</taxon>
        <taxon>Hypnocyclicus</taxon>
    </lineage>
</organism>
<dbReference type="AlphaFoldDB" id="A0AA46DXQ0"/>
<evidence type="ECO:0000313" key="3">
    <source>
        <dbReference type="EMBL" id="TDT68600.1"/>
    </source>
</evidence>
<dbReference type="CDD" id="cd00118">
    <property type="entry name" value="LysM"/>
    <property type="match status" value="2"/>
</dbReference>
<dbReference type="InterPro" id="IPR016047">
    <property type="entry name" value="M23ase_b-sheet_dom"/>
</dbReference>
<proteinExistence type="predicted"/>
<dbReference type="GO" id="GO:0004222">
    <property type="term" value="F:metalloendopeptidase activity"/>
    <property type="evidence" value="ECO:0007669"/>
    <property type="project" value="TreeGrafter"/>
</dbReference>
<feature type="domain" description="LysM" evidence="2">
    <location>
        <begin position="95"/>
        <end position="139"/>
    </location>
</feature>
<dbReference type="SMART" id="SM00257">
    <property type="entry name" value="LysM"/>
    <property type="match status" value="2"/>
</dbReference>
<comment type="caution">
    <text evidence="3">The sequence shown here is derived from an EMBL/GenBank/DDBJ whole genome shotgun (WGS) entry which is preliminary data.</text>
</comment>
<protein>
    <submittedName>
        <fullName evidence="3">Murein DD-endopeptidase MepM/ murein hydrolase activator NlpD</fullName>
    </submittedName>
</protein>
<dbReference type="Pfam" id="PF01551">
    <property type="entry name" value="Peptidase_M23"/>
    <property type="match status" value="1"/>
</dbReference>
<dbReference type="RefSeq" id="WP_134113534.1">
    <property type="nucleotide sequence ID" value="NZ_SOBG01000007.1"/>
</dbReference>
<keyword evidence="1" id="KW-0732">Signal</keyword>
<dbReference type="Pfam" id="PF01476">
    <property type="entry name" value="LysM"/>
    <property type="match status" value="2"/>
</dbReference>
<feature type="domain" description="LysM" evidence="2">
    <location>
        <begin position="145"/>
        <end position="188"/>
    </location>
</feature>
<sequence>MNRQYLKGLLLVIILGIVGLTFFKKTKSDEILPTDKFVSYKEAIKEVEGTDKIEEGSQIEDGGVEILDDNTISFEKEYVVVDKEPIDESKEIKVTYYTVQKGDSLYKISSKLGIDMNYLIANNPTVKNGIIRIGQKLKIVNDNNIEYIVQSGDSLFKIAKKYNVKMDDIISKNDLDTTNLIVGDKLIIENPDLSFINKTINQGPNFKWPIRYLGVTSPYGKRFHPVLKRNIFHAGVDLRARVGTNLYAPEDGTVKTAGWLGGYGKIIIIKHSNGYETRMAHLNNIYVKVGQKVTKGQLIGKTGQTGRVTGPHLHFEIRKNGKTLNPMKFRK</sequence>
<dbReference type="PANTHER" id="PTHR21666">
    <property type="entry name" value="PEPTIDASE-RELATED"/>
    <property type="match status" value="1"/>
</dbReference>
<dbReference type="Gene3D" id="3.10.350.10">
    <property type="entry name" value="LysM domain"/>
    <property type="match status" value="2"/>
</dbReference>
<dbReference type="SUPFAM" id="SSF51261">
    <property type="entry name" value="Duplicated hybrid motif"/>
    <property type="match status" value="1"/>
</dbReference>
<dbReference type="CDD" id="cd12797">
    <property type="entry name" value="M23_peptidase"/>
    <property type="match status" value="1"/>
</dbReference>
<evidence type="ECO:0000256" key="1">
    <source>
        <dbReference type="ARBA" id="ARBA00022729"/>
    </source>
</evidence>
<dbReference type="InterPro" id="IPR018392">
    <property type="entry name" value="LysM"/>
</dbReference>
<keyword evidence="4" id="KW-1185">Reference proteome</keyword>
<dbReference type="InterPro" id="IPR011055">
    <property type="entry name" value="Dup_hybrid_motif"/>
</dbReference>
<dbReference type="Proteomes" id="UP000294678">
    <property type="component" value="Unassembled WGS sequence"/>
</dbReference>
<evidence type="ECO:0000313" key="4">
    <source>
        <dbReference type="Proteomes" id="UP000294678"/>
    </source>
</evidence>
<dbReference type="PANTHER" id="PTHR21666:SF289">
    <property type="entry name" value="L-ALA--D-GLU ENDOPEPTIDASE"/>
    <property type="match status" value="1"/>
</dbReference>
<reference evidence="3 4" key="1">
    <citation type="submission" date="2019-03" db="EMBL/GenBank/DDBJ databases">
        <title>Genomic Encyclopedia of Type Strains, Phase IV (KMG-IV): sequencing the most valuable type-strain genomes for metagenomic binning, comparative biology and taxonomic classification.</title>
        <authorList>
            <person name="Goeker M."/>
        </authorList>
    </citation>
    <scope>NUCLEOTIDE SEQUENCE [LARGE SCALE GENOMIC DNA]</scope>
    <source>
        <strain evidence="3 4">DSM 100055</strain>
    </source>
</reference>
<dbReference type="PROSITE" id="PS51782">
    <property type="entry name" value="LYSM"/>
    <property type="match status" value="2"/>
</dbReference>
<dbReference type="FunFam" id="2.70.70.10:FF:000006">
    <property type="entry name" value="M23 family peptidase"/>
    <property type="match status" value="1"/>
</dbReference>
<dbReference type="EMBL" id="SOBG01000007">
    <property type="protein sequence ID" value="TDT68600.1"/>
    <property type="molecule type" value="Genomic_DNA"/>
</dbReference>
<accession>A0AA46DXQ0</accession>